<evidence type="ECO:0000256" key="7">
    <source>
        <dbReference type="ARBA" id="ARBA00022781"/>
    </source>
</evidence>
<name>A0A0A0C366_9CELL</name>
<evidence type="ECO:0000256" key="6">
    <source>
        <dbReference type="ARBA" id="ARBA00022692"/>
    </source>
</evidence>
<dbReference type="NCBIfam" id="TIGR01144">
    <property type="entry name" value="ATP_synt_b"/>
    <property type="match status" value="1"/>
</dbReference>
<evidence type="ECO:0000256" key="4">
    <source>
        <dbReference type="ARBA" id="ARBA00022475"/>
    </source>
</evidence>
<dbReference type="InterPro" id="IPR050059">
    <property type="entry name" value="ATP_synthase_B_chain"/>
</dbReference>
<keyword evidence="10 14" id="KW-0472">Membrane</keyword>
<evidence type="ECO:0000256" key="12">
    <source>
        <dbReference type="ARBA" id="ARBA00025198"/>
    </source>
</evidence>
<sequence>MIDATVIAAGEGNAPEGVMMFVPPLEEVVWSALALVVIALVFWKKVLPAFTRILDERAELIQGGIAKAETAQAEAQEALEEYTRQLAEARAEAGRIREAARAEGATIIEELRTKASQDAARILENAQRQIEAEQQQASQALRAEVGSLATELASRIVGEALADSARQSRVIDRFLDELESTTVDRT</sequence>
<evidence type="ECO:0000256" key="9">
    <source>
        <dbReference type="ARBA" id="ARBA00023065"/>
    </source>
</evidence>
<dbReference type="RefSeq" id="WP_035058359.1">
    <property type="nucleotide sequence ID" value="NZ_AXCZ01000025.1"/>
</dbReference>
<dbReference type="SUPFAM" id="SSF81573">
    <property type="entry name" value="F1F0 ATP synthase subunit B, membrane domain"/>
    <property type="match status" value="1"/>
</dbReference>
<evidence type="ECO:0000256" key="10">
    <source>
        <dbReference type="ARBA" id="ARBA00023136"/>
    </source>
</evidence>
<keyword evidence="9 14" id="KW-0406">Ion transport</keyword>
<comment type="subcellular location">
    <subcellularLocation>
        <location evidence="1 14">Cell membrane</location>
        <topology evidence="1 14">Single-pass membrane protein</topology>
    </subcellularLocation>
</comment>
<dbReference type="CDD" id="cd06503">
    <property type="entry name" value="ATP-synt_Fo_b"/>
    <property type="match status" value="1"/>
</dbReference>
<evidence type="ECO:0000256" key="2">
    <source>
        <dbReference type="ARBA" id="ARBA00005513"/>
    </source>
</evidence>
<dbReference type="OrthoDB" id="5243563at2"/>
<keyword evidence="16" id="KW-0175">Coiled coil</keyword>
<evidence type="ECO:0000256" key="11">
    <source>
        <dbReference type="ARBA" id="ARBA00023310"/>
    </source>
</evidence>
<evidence type="ECO:0000256" key="16">
    <source>
        <dbReference type="SAM" id="Coils"/>
    </source>
</evidence>
<evidence type="ECO:0000256" key="8">
    <source>
        <dbReference type="ARBA" id="ARBA00022989"/>
    </source>
</evidence>
<keyword evidence="6 14" id="KW-0812">Transmembrane</keyword>
<keyword evidence="18" id="KW-1185">Reference proteome</keyword>
<dbReference type="PANTHER" id="PTHR33445">
    <property type="entry name" value="ATP SYNTHASE SUBUNIT B', CHLOROPLASTIC"/>
    <property type="match status" value="1"/>
</dbReference>
<keyword evidence="11 14" id="KW-0066">ATP synthesis</keyword>
<dbReference type="InterPro" id="IPR002146">
    <property type="entry name" value="ATP_synth_b/b'su_bac/chlpt"/>
</dbReference>
<reference evidence="17 18" key="1">
    <citation type="submission" date="2013-08" db="EMBL/GenBank/DDBJ databases">
        <title>Genome sequencing of Cellulomonas bogoriensis 69B4.</title>
        <authorList>
            <person name="Chen F."/>
            <person name="Li Y."/>
            <person name="Wang G."/>
        </authorList>
    </citation>
    <scope>NUCLEOTIDE SEQUENCE [LARGE SCALE GENOMIC DNA]</scope>
    <source>
        <strain evidence="17 18">69B4</strain>
    </source>
</reference>
<feature type="coiled-coil region" evidence="16">
    <location>
        <begin position="65"/>
        <end position="143"/>
    </location>
</feature>
<feature type="transmembrane region" description="Helical" evidence="14">
    <location>
        <begin position="28"/>
        <end position="47"/>
    </location>
</feature>
<dbReference type="PANTHER" id="PTHR33445:SF1">
    <property type="entry name" value="ATP SYNTHASE SUBUNIT B"/>
    <property type="match status" value="1"/>
</dbReference>
<dbReference type="HAMAP" id="MF_01398">
    <property type="entry name" value="ATP_synth_b_bprime"/>
    <property type="match status" value="1"/>
</dbReference>
<evidence type="ECO:0000256" key="3">
    <source>
        <dbReference type="ARBA" id="ARBA00022448"/>
    </source>
</evidence>
<accession>A0A0A0C366</accession>
<evidence type="ECO:0000256" key="13">
    <source>
        <dbReference type="ARBA" id="ARBA00025830"/>
    </source>
</evidence>
<evidence type="ECO:0000256" key="5">
    <source>
        <dbReference type="ARBA" id="ARBA00022547"/>
    </source>
</evidence>
<evidence type="ECO:0000256" key="15">
    <source>
        <dbReference type="RuleBase" id="RU003848"/>
    </source>
</evidence>
<keyword evidence="7 14" id="KW-0375">Hydrogen ion transport</keyword>
<dbReference type="Gene3D" id="1.20.5.620">
    <property type="entry name" value="F1F0 ATP synthase subunit B, membrane domain"/>
    <property type="match status" value="1"/>
</dbReference>
<dbReference type="Proteomes" id="UP000054314">
    <property type="component" value="Unassembled WGS sequence"/>
</dbReference>
<evidence type="ECO:0000313" key="18">
    <source>
        <dbReference type="Proteomes" id="UP000054314"/>
    </source>
</evidence>
<evidence type="ECO:0000313" key="17">
    <source>
        <dbReference type="EMBL" id="KGM13774.1"/>
    </source>
</evidence>
<comment type="similarity">
    <text evidence="2 14 15">Belongs to the ATPase B chain family.</text>
</comment>
<comment type="function">
    <text evidence="12 14">F(1)F(0) ATP synthase produces ATP from ADP in the presence of a proton or sodium gradient. F-type ATPases consist of two structural domains, F(1) containing the extramembraneous catalytic core and F(0) containing the membrane proton channel, linked together by a central stalk and a peripheral stalk. During catalysis, ATP synthesis in the catalytic domain of F(1) is coupled via a rotary mechanism of the central stalk subunits to proton translocation.</text>
</comment>
<dbReference type="Pfam" id="PF00430">
    <property type="entry name" value="ATP-synt_B"/>
    <property type="match status" value="1"/>
</dbReference>
<dbReference type="NCBIfam" id="NF004412">
    <property type="entry name" value="PRK05759.1-3"/>
    <property type="match status" value="1"/>
</dbReference>
<proteinExistence type="inferred from homology"/>
<comment type="subunit">
    <text evidence="13 14">F-type ATPases have 2 components, F(1) - the catalytic core - and F(0) - the membrane proton channel. F(1) has five subunits: alpha(3), beta(3), gamma(1), delta(1), epsilon(1). F(0) has three main subunits: a(1), b(2) and c(10-14). The alpha and beta chains form an alternating ring which encloses part of the gamma chain. F(1) is attached to F(0) by a central stalk formed by the gamma and epsilon chains, while a peripheral stalk is formed by the delta and b chains.</text>
</comment>
<evidence type="ECO:0000256" key="14">
    <source>
        <dbReference type="HAMAP-Rule" id="MF_01398"/>
    </source>
</evidence>
<keyword evidence="8 14" id="KW-1133">Transmembrane helix</keyword>
<dbReference type="AlphaFoldDB" id="A0A0A0C366"/>
<dbReference type="GO" id="GO:0046961">
    <property type="term" value="F:proton-transporting ATPase activity, rotational mechanism"/>
    <property type="evidence" value="ECO:0007669"/>
    <property type="project" value="TreeGrafter"/>
</dbReference>
<comment type="caution">
    <text evidence="17">The sequence shown here is derived from an EMBL/GenBank/DDBJ whole genome shotgun (WGS) entry which is preliminary data.</text>
</comment>
<comment type="function">
    <text evidence="14">Component of the F(0) channel, it forms part of the peripheral stalk, linking F(1) to F(0).</text>
</comment>
<keyword evidence="5 14" id="KW-0138">CF(0)</keyword>
<gene>
    <name evidence="14" type="primary">atpF</name>
    <name evidence="17" type="ORF">N869_10245</name>
</gene>
<dbReference type="GO" id="GO:0045259">
    <property type="term" value="C:proton-transporting ATP synthase complex"/>
    <property type="evidence" value="ECO:0007669"/>
    <property type="project" value="UniProtKB-KW"/>
</dbReference>
<keyword evidence="3 14" id="KW-0813">Transport</keyword>
<organism evidence="17 18">
    <name type="scientific">Cellulomonas bogoriensis 69B4 = DSM 16987</name>
    <dbReference type="NCBI Taxonomy" id="1386082"/>
    <lineage>
        <taxon>Bacteria</taxon>
        <taxon>Bacillati</taxon>
        <taxon>Actinomycetota</taxon>
        <taxon>Actinomycetes</taxon>
        <taxon>Micrococcales</taxon>
        <taxon>Cellulomonadaceae</taxon>
        <taxon>Cellulomonas</taxon>
    </lineage>
</organism>
<keyword evidence="4 14" id="KW-1003">Cell membrane</keyword>
<protein>
    <recommendedName>
        <fullName evidence="14">ATP synthase subunit b</fullName>
    </recommendedName>
    <alternativeName>
        <fullName evidence="14">ATP synthase F(0) sector subunit b</fullName>
    </alternativeName>
    <alternativeName>
        <fullName evidence="14">ATPase subunit I</fullName>
    </alternativeName>
    <alternativeName>
        <fullName evidence="14">F-type ATPase subunit b</fullName>
        <shortName evidence="14">F-ATPase subunit b</shortName>
    </alternativeName>
</protein>
<dbReference type="EMBL" id="AXCZ01000025">
    <property type="protein sequence ID" value="KGM13774.1"/>
    <property type="molecule type" value="Genomic_DNA"/>
</dbReference>
<dbReference type="InterPro" id="IPR005864">
    <property type="entry name" value="ATP_synth_F0_bsu_bac"/>
</dbReference>
<evidence type="ECO:0000256" key="1">
    <source>
        <dbReference type="ARBA" id="ARBA00004162"/>
    </source>
</evidence>
<dbReference type="InterPro" id="IPR028987">
    <property type="entry name" value="ATP_synth_B-like_membr_sf"/>
</dbReference>
<dbReference type="GO" id="GO:0046933">
    <property type="term" value="F:proton-transporting ATP synthase activity, rotational mechanism"/>
    <property type="evidence" value="ECO:0007669"/>
    <property type="project" value="UniProtKB-UniRule"/>
</dbReference>
<dbReference type="GO" id="GO:0005886">
    <property type="term" value="C:plasma membrane"/>
    <property type="evidence" value="ECO:0007669"/>
    <property type="project" value="UniProtKB-SubCell"/>
</dbReference>